<evidence type="ECO:0000256" key="2">
    <source>
        <dbReference type="ARBA" id="ARBA00009298"/>
    </source>
</evidence>
<evidence type="ECO:0000313" key="9">
    <source>
        <dbReference type="EMBL" id="OFE12236.1"/>
    </source>
</evidence>
<dbReference type="PANTHER" id="PTHR33778">
    <property type="entry name" value="PROTEIN MGTC"/>
    <property type="match status" value="1"/>
</dbReference>
<sequence>MELLGDWRLQLGIIGSVAFAMVLGGIIGFERESRNRPAGLRTHMLVAGAAALLLGIADLIAEHFSDESYQSLLRIDPIRIIEAIVTAVAFIGAGTIIQHARRDAVLGLTTATSLLFTATIGVAVGLKQYVLAFGVTLLALFVLHVLSGPSGKEED</sequence>
<dbReference type="Proteomes" id="UP000175669">
    <property type="component" value="Unassembled WGS sequence"/>
</dbReference>
<reference evidence="10" key="1">
    <citation type="submission" date="2016-07" db="EMBL/GenBank/DDBJ databases">
        <authorList>
            <person name="Florea S."/>
            <person name="Webb J.S."/>
            <person name="Jaromczyk J."/>
            <person name="Schardl C.L."/>
        </authorList>
    </citation>
    <scope>NUCLEOTIDE SEQUENCE [LARGE SCALE GENOMIC DNA]</scope>
    <source>
        <strain evidence="10">KCTC 42131</strain>
    </source>
</reference>
<comment type="subcellular location">
    <subcellularLocation>
        <location evidence="7">Cell inner membrane</location>
        <topology evidence="7">Multi-pass membrane protein</topology>
    </subcellularLocation>
    <subcellularLocation>
        <location evidence="1">Cell membrane</location>
        <topology evidence="1">Multi-pass membrane protein</topology>
    </subcellularLocation>
</comment>
<comment type="similarity">
    <text evidence="2 7">Belongs to the MgtC/SapB family.</text>
</comment>
<dbReference type="AlphaFoldDB" id="A0A1E8CIF3"/>
<dbReference type="STRING" id="1524254.PHACT_03060"/>
<dbReference type="GO" id="GO:0005886">
    <property type="term" value="C:plasma membrane"/>
    <property type="evidence" value="ECO:0007669"/>
    <property type="project" value="UniProtKB-SubCell"/>
</dbReference>
<organism evidence="9 10">
    <name type="scientific">Pseudohongiella acticola</name>
    <dbReference type="NCBI Taxonomy" id="1524254"/>
    <lineage>
        <taxon>Bacteria</taxon>
        <taxon>Pseudomonadati</taxon>
        <taxon>Pseudomonadota</taxon>
        <taxon>Gammaproteobacteria</taxon>
        <taxon>Pseudomonadales</taxon>
        <taxon>Pseudohongiellaceae</taxon>
        <taxon>Pseudohongiella</taxon>
    </lineage>
</organism>
<feature type="domain" description="MgtC/SapB/SrpB/YhiD N-terminal" evidence="8">
    <location>
        <begin position="18"/>
        <end position="146"/>
    </location>
</feature>
<accession>A0A1E8CIF3</accession>
<comment type="caution">
    <text evidence="9">The sequence shown here is derived from an EMBL/GenBank/DDBJ whole genome shotgun (WGS) entry which is preliminary data.</text>
</comment>
<feature type="transmembrane region" description="Helical" evidence="7">
    <location>
        <begin position="42"/>
        <end position="60"/>
    </location>
</feature>
<evidence type="ECO:0000256" key="3">
    <source>
        <dbReference type="ARBA" id="ARBA00022475"/>
    </source>
</evidence>
<keyword evidence="6 7" id="KW-0472">Membrane</keyword>
<keyword evidence="3" id="KW-1003">Cell membrane</keyword>
<feature type="transmembrane region" description="Helical" evidence="7">
    <location>
        <begin position="104"/>
        <end position="123"/>
    </location>
</feature>
<proteinExistence type="inferred from homology"/>
<evidence type="ECO:0000256" key="6">
    <source>
        <dbReference type="ARBA" id="ARBA00023136"/>
    </source>
</evidence>
<keyword evidence="10" id="KW-1185">Reference proteome</keyword>
<name>A0A1E8CIF3_9GAMM</name>
<gene>
    <name evidence="9" type="ORF">PHACT_03060</name>
</gene>
<dbReference type="InterPro" id="IPR003416">
    <property type="entry name" value="MgtC/SapB/SrpB/YhiD_fam"/>
</dbReference>
<feature type="transmembrane region" description="Helical" evidence="7">
    <location>
        <begin position="80"/>
        <end position="97"/>
    </location>
</feature>
<evidence type="ECO:0000313" key="10">
    <source>
        <dbReference type="Proteomes" id="UP000175669"/>
    </source>
</evidence>
<evidence type="ECO:0000256" key="1">
    <source>
        <dbReference type="ARBA" id="ARBA00004651"/>
    </source>
</evidence>
<feature type="transmembrane region" description="Helical" evidence="7">
    <location>
        <begin position="12"/>
        <end position="30"/>
    </location>
</feature>
<keyword evidence="5 7" id="KW-1133">Transmembrane helix</keyword>
<dbReference type="Pfam" id="PF02308">
    <property type="entry name" value="MgtC"/>
    <property type="match status" value="1"/>
</dbReference>
<evidence type="ECO:0000256" key="5">
    <source>
        <dbReference type="ARBA" id="ARBA00022989"/>
    </source>
</evidence>
<dbReference type="PANTHER" id="PTHR33778:SF1">
    <property type="entry name" value="MAGNESIUM TRANSPORTER YHID-RELATED"/>
    <property type="match status" value="1"/>
</dbReference>
<dbReference type="OrthoDB" id="9811198at2"/>
<dbReference type="EMBL" id="MASR01000001">
    <property type="protein sequence ID" value="OFE12236.1"/>
    <property type="molecule type" value="Genomic_DNA"/>
</dbReference>
<dbReference type="PRINTS" id="PR01837">
    <property type="entry name" value="MGTCSAPBPROT"/>
</dbReference>
<evidence type="ECO:0000256" key="7">
    <source>
        <dbReference type="RuleBase" id="RU365041"/>
    </source>
</evidence>
<keyword evidence="7" id="KW-0997">Cell inner membrane</keyword>
<protein>
    <recommendedName>
        <fullName evidence="7">Protein MgtC</fullName>
    </recommendedName>
</protein>
<keyword evidence="4 7" id="KW-0812">Transmembrane</keyword>
<evidence type="ECO:0000256" key="4">
    <source>
        <dbReference type="ARBA" id="ARBA00022692"/>
    </source>
</evidence>
<feature type="transmembrane region" description="Helical" evidence="7">
    <location>
        <begin position="129"/>
        <end position="146"/>
    </location>
</feature>
<evidence type="ECO:0000259" key="8">
    <source>
        <dbReference type="Pfam" id="PF02308"/>
    </source>
</evidence>
<dbReference type="InterPro" id="IPR049177">
    <property type="entry name" value="MgtC_SapB_SrpB_YhiD_N"/>
</dbReference>